<name>A0A1U7GX48_9CYAN</name>
<dbReference type="EMBL" id="MRCA01000009">
    <property type="protein sequence ID" value="OKH12796.1"/>
    <property type="molecule type" value="Genomic_DNA"/>
</dbReference>
<dbReference type="RefSeq" id="WP_073556314.1">
    <property type="nucleotide sequence ID" value="NZ_MRCA01000009.1"/>
</dbReference>
<evidence type="ECO:0000256" key="1">
    <source>
        <dbReference type="SAM" id="MobiDB-lite"/>
    </source>
</evidence>
<reference evidence="4 5" key="1">
    <citation type="submission" date="2016-11" db="EMBL/GenBank/DDBJ databases">
        <title>Draft Genome Sequences of Nine Cyanobacterial Strains from Diverse Habitats.</title>
        <authorList>
            <person name="Zhu T."/>
            <person name="Hou S."/>
            <person name="Lu X."/>
            <person name="Hess W.R."/>
        </authorList>
    </citation>
    <scope>NUCLEOTIDE SEQUENCE [LARGE SCALE GENOMIC DNA]</scope>
    <source>
        <strain evidence="4 5">NIES-592</strain>
    </source>
</reference>
<protein>
    <submittedName>
        <fullName evidence="4">Transporter</fullName>
    </submittedName>
</protein>
<feature type="compositionally biased region" description="Polar residues" evidence="1">
    <location>
        <begin position="79"/>
        <end position="88"/>
    </location>
</feature>
<keyword evidence="5" id="KW-1185">Reference proteome</keyword>
<organism evidence="4 5">
    <name type="scientific">Fischerella major NIES-592</name>
    <dbReference type="NCBI Taxonomy" id="210994"/>
    <lineage>
        <taxon>Bacteria</taxon>
        <taxon>Bacillati</taxon>
        <taxon>Cyanobacteriota</taxon>
        <taxon>Cyanophyceae</taxon>
        <taxon>Nostocales</taxon>
        <taxon>Hapalosiphonaceae</taxon>
        <taxon>Fischerella</taxon>
    </lineage>
</organism>
<evidence type="ECO:0000313" key="5">
    <source>
        <dbReference type="Proteomes" id="UP000186391"/>
    </source>
</evidence>
<accession>A0A1U7GX48</accession>
<dbReference type="AlphaFoldDB" id="A0A1U7GX48"/>
<sequence>MNKLTFFLISGLLIFTAACNNGARTSQTAPVNTEVVQTQTPEPEETQEAQEDAQSELRRRQLNQDIRAREQRNHIFNEGSAQNRNPDNIASEVRSKLEANIPRGSLTVEADEGGVVTVSGTVTNQQELAKIERLAKEIKGVTAVNVKATVAKPQT</sequence>
<evidence type="ECO:0000259" key="3">
    <source>
        <dbReference type="PROSITE" id="PS50914"/>
    </source>
</evidence>
<keyword evidence="2" id="KW-0732">Signal</keyword>
<feature type="chain" id="PRO_5013046972" evidence="2">
    <location>
        <begin position="24"/>
        <end position="155"/>
    </location>
</feature>
<feature type="compositionally biased region" description="Acidic residues" evidence="1">
    <location>
        <begin position="42"/>
        <end position="54"/>
    </location>
</feature>
<dbReference type="InterPro" id="IPR007055">
    <property type="entry name" value="BON_dom"/>
</dbReference>
<dbReference type="PROSITE" id="PS50914">
    <property type="entry name" value="BON"/>
    <property type="match status" value="1"/>
</dbReference>
<dbReference type="Pfam" id="PF04972">
    <property type="entry name" value="BON"/>
    <property type="match status" value="1"/>
</dbReference>
<dbReference type="Proteomes" id="UP000186391">
    <property type="component" value="Unassembled WGS sequence"/>
</dbReference>
<comment type="caution">
    <text evidence="4">The sequence shown here is derived from an EMBL/GenBank/DDBJ whole genome shotgun (WGS) entry which is preliminary data.</text>
</comment>
<dbReference type="PROSITE" id="PS51257">
    <property type="entry name" value="PROKAR_LIPOPROTEIN"/>
    <property type="match status" value="1"/>
</dbReference>
<evidence type="ECO:0000256" key="2">
    <source>
        <dbReference type="SAM" id="SignalP"/>
    </source>
</evidence>
<dbReference type="Gene3D" id="3.30.1340.30">
    <property type="match status" value="1"/>
</dbReference>
<feature type="signal peptide" evidence="2">
    <location>
        <begin position="1"/>
        <end position="23"/>
    </location>
</feature>
<dbReference type="OrthoDB" id="456897at2"/>
<feature type="compositionally biased region" description="Basic and acidic residues" evidence="1">
    <location>
        <begin position="66"/>
        <end position="75"/>
    </location>
</feature>
<gene>
    <name evidence="4" type="ORF">NIES592_16375</name>
</gene>
<evidence type="ECO:0000313" key="4">
    <source>
        <dbReference type="EMBL" id="OKH12796.1"/>
    </source>
</evidence>
<proteinExistence type="predicted"/>
<feature type="domain" description="BON" evidence="3">
    <location>
        <begin position="85"/>
        <end position="152"/>
    </location>
</feature>
<feature type="region of interest" description="Disordered" evidence="1">
    <location>
        <begin position="25"/>
        <end position="91"/>
    </location>
</feature>